<reference evidence="1 2" key="1">
    <citation type="submission" date="2020-02" db="EMBL/GenBank/DDBJ databases">
        <authorList>
            <person name="Babadi Z.K."/>
            <person name="Risdian C."/>
            <person name="Ebrahimipour G.H."/>
            <person name="Wink J."/>
        </authorList>
    </citation>
    <scope>NUCLEOTIDE SEQUENCE [LARGE SCALE GENOMIC DNA]</scope>
    <source>
        <strain evidence="1 2">ZKHCc1 1396</strain>
    </source>
</reference>
<dbReference type="Proteomes" id="UP001516472">
    <property type="component" value="Unassembled WGS sequence"/>
</dbReference>
<evidence type="ECO:0008006" key="3">
    <source>
        <dbReference type="Google" id="ProtNLM"/>
    </source>
</evidence>
<comment type="caution">
    <text evidence="1">The sequence shown here is derived from an EMBL/GenBank/DDBJ whole genome shotgun (WGS) entry which is preliminary data.</text>
</comment>
<accession>A0ABR9PXF5</accession>
<organism evidence="1 2">
    <name type="scientific">Corallococcus soli</name>
    <dbReference type="NCBI Taxonomy" id="2710757"/>
    <lineage>
        <taxon>Bacteria</taxon>
        <taxon>Pseudomonadati</taxon>
        <taxon>Myxococcota</taxon>
        <taxon>Myxococcia</taxon>
        <taxon>Myxococcales</taxon>
        <taxon>Cystobacterineae</taxon>
        <taxon>Myxococcaceae</taxon>
        <taxon>Corallococcus</taxon>
    </lineage>
</organism>
<sequence length="199" mass="20561">MSIRHAVRTLVLAALLGGLPVEATTMLRADLPQMAQASDAVVQGVVRRVQSRWSGDKRRIVTDVEIEVTESLKGQPGGTVLVTQPGGRVGDIGQVVGGLATFSEGEEVVVFLEKKGAAAFQLSGMAQGKYQVRRSASGSGSEVGAMAVPAPTGDAVLVDPKTHQESASNAKPVTLAQLKSAIRAALQAQQAVPAKKGAK</sequence>
<protein>
    <recommendedName>
        <fullName evidence="3">Carboxypeptidase regulatory-like domain-containing protein</fullName>
    </recommendedName>
</protein>
<keyword evidence="2" id="KW-1185">Reference proteome</keyword>
<gene>
    <name evidence="1" type="ORF">G4177_31010</name>
</gene>
<evidence type="ECO:0000313" key="1">
    <source>
        <dbReference type="EMBL" id="MBE4752600.1"/>
    </source>
</evidence>
<dbReference type="EMBL" id="JAAIYO010000013">
    <property type="protein sequence ID" value="MBE4752600.1"/>
    <property type="molecule type" value="Genomic_DNA"/>
</dbReference>
<dbReference type="RefSeq" id="WP_193429790.1">
    <property type="nucleotide sequence ID" value="NZ_CBCSIP010000019.1"/>
</dbReference>
<name>A0ABR9PXF5_9BACT</name>
<evidence type="ECO:0000313" key="2">
    <source>
        <dbReference type="Proteomes" id="UP001516472"/>
    </source>
</evidence>
<proteinExistence type="predicted"/>